<protein>
    <submittedName>
        <fullName evidence="1">Uncharacterized protein</fullName>
    </submittedName>
</protein>
<evidence type="ECO:0000313" key="1">
    <source>
        <dbReference type="EMBL" id="HIX68370.1"/>
    </source>
</evidence>
<dbReference type="AlphaFoldDB" id="A0A9D1WWZ5"/>
<reference evidence="1" key="1">
    <citation type="journal article" date="2021" name="PeerJ">
        <title>Extensive microbial diversity within the chicken gut microbiome revealed by metagenomics and culture.</title>
        <authorList>
            <person name="Gilroy R."/>
            <person name="Ravi A."/>
            <person name="Getino M."/>
            <person name="Pursley I."/>
            <person name="Horton D.L."/>
            <person name="Alikhan N.F."/>
            <person name="Baker D."/>
            <person name="Gharbi K."/>
            <person name="Hall N."/>
            <person name="Watson M."/>
            <person name="Adriaenssens E.M."/>
            <person name="Foster-Nyarko E."/>
            <person name="Jarju S."/>
            <person name="Secka A."/>
            <person name="Antonio M."/>
            <person name="Oren A."/>
            <person name="Chaudhuri R.R."/>
            <person name="La Ragione R."/>
            <person name="Hildebrand F."/>
            <person name="Pallen M.J."/>
        </authorList>
    </citation>
    <scope>NUCLEOTIDE SEQUENCE</scope>
    <source>
        <strain evidence="1">CHK191-13928</strain>
    </source>
</reference>
<proteinExistence type="predicted"/>
<dbReference type="Proteomes" id="UP000886721">
    <property type="component" value="Unassembled WGS sequence"/>
</dbReference>
<gene>
    <name evidence="1" type="ORF">H9735_09690</name>
</gene>
<comment type="caution">
    <text evidence="1">The sequence shown here is derived from an EMBL/GenBank/DDBJ whole genome shotgun (WGS) entry which is preliminary data.</text>
</comment>
<dbReference type="EMBL" id="DXEM01000031">
    <property type="protein sequence ID" value="HIX68370.1"/>
    <property type="molecule type" value="Genomic_DNA"/>
</dbReference>
<organism evidence="1 2">
    <name type="scientific">Candidatus Anaerostipes excrementavium</name>
    <dbReference type="NCBI Taxonomy" id="2838463"/>
    <lineage>
        <taxon>Bacteria</taxon>
        <taxon>Bacillati</taxon>
        <taxon>Bacillota</taxon>
        <taxon>Clostridia</taxon>
        <taxon>Lachnospirales</taxon>
        <taxon>Lachnospiraceae</taxon>
        <taxon>Anaerostipes</taxon>
    </lineage>
</organism>
<accession>A0A9D1WWZ5</accession>
<sequence length="105" mass="12353">MIISNKVYISEILRKGTNRMFHRIRERKPIPFLYCVVLPFWESAVLEIYEYHELLSDLYEEKEVVIVGLAAGKEDALVLVRRIIDDLASEGKIENVEWYFCGEET</sequence>
<name>A0A9D1WWZ5_9FIRM</name>
<evidence type="ECO:0000313" key="2">
    <source>
        <dbReference type="Proteomes" id="UP000886721"/>
    </source>
</evidence>
<reference evidence="1" key="2">
    <citation type="submission" date="2021-04" db="EMBL/GenBank/DDBJ databases">
        <authorList>
            <person name="Gilroy R."/>
        </authorList>
    </citation>
    <scope>NUCLEOTIDE SEQUENCE</scope>
    <source>
        <strain evidence="1">CHK191-13928</strain>
    </source>
</reference>